<dbReference type="Gene3D" id="3.30.70.100">
    <property type="match status" value="1"/>
</dbReference>
<evidence type="ECO:0000259" key="1">
    <source>
        <dbReference type="Pfam" id="PF03992"/>
    </source>
</evidence>
<dbReference type="InterPro" id="IPR011008">
    <property type="entry name" value="Dimeric_a/b-barrel"/>
</dbReference>
<keyword evidence="2" id="KW-0560">Oxidoreductase</keyword>
<keyword evidence="2" id="KW-0503">Monooxygenase</keyword>
<sequence>MFIVTNTLYIKIDCENEVLKALKQYYPSPNMLGFINIEISYTKHVRDTTEFFIRTLWKTQEDYREWLTYQKKSTTITWQQQIQPYIISSKSNAVQLH</sequence>
<dbReference type="Proteomes" id="UP001372526">
    <property type="component" value="Unassembled WGS sequence"/>
</dbReference>
<evidence type="ECO:0000313" key="2">
    <source>
        <dbReference type="EMBL" id="MEI4803382.1"/>
    </source>
</evidence>
<gene>
    <name evidence="2" type="ORF">WAZ07_19335</name>
</gene>
<dbReference type="Pfam" id="PF03992">
    <property type="entry name" value="ABM"/>
    <property type="match status" value="1"/>
</dbReference>
<dbReference type="EMBL" id="JBAWSX010000013">
    <property type="protein sequence ID" value="MEI4803382.1"/>
    <property type="molecule type" value="Genomic_DNA"/>
</dbReference>
<dbReference type="InterPro" id="IPR007138">
    <property type="entry name" value="ABM_dom"/>
</dbReference>
<accession>A0ABU8FL12</accession>
<name>A0ABU8FL12_9BACI</name>
<reference evidence="2 3" key="1">
    <citation type="submission" date="2024-01" db="EMBL/GenBank/DDBJ databases">
        <title>Seven novel Bacillus-like species.</title>
        <authorList>
            <person name="Liu G."/>
        </authorList>
    </citation>
    <scope>NUCLEOTIDE SEQUENCE [LARGE SCALE GENOMIC DNA]</scope>
    <source>
        <strain evidence="2 3">FJAT-51639</strain>
    </source>
</reference>
<organism evidence="2 3">
    <name type="scientific">Bacillus bruguierae</name>
    <dbReference type="NCBI Taxonomy" id="3127667"/>
    <lineage>
        <taxon>Bacteria</taxon>
        <taxon>Bacillati</taxon>
        <taxon>Bacillota</taxon>
        <taxon>Bacilli</taxon>
        <taxon>Bacillales</taxon>
        <taxon>Bacillaceae</taxon>
        <taxon>Bacillus</taxon>
    </lineage>
</organism>
<dbReference type="SUPFAM" id="SSF54909">
    <property type="entry name" value="Dimeric alpha+beta barrel"/>
    <property type="match status" value="1"/>
</dbReference>
<comment type="caution">
    <text evidence="2">The sequence shown here is derived from an EMBL/GenBank/DDBJ whole genome shotgun (WGS) entry which is preliminary data.</text>
</comment>
<protein>
    <submittedName>
        <fullName evidence="2">Antibiotic biosynthesis monooxygenase</fullName>
        <ecNumber evidence="2">1.14.-.-</ecNumber>
    </submittedName>
</protein>
<feature type="domain" description="ABM" evidence="1">
    <location>
        <begin position="1"/>
        <end position="67"/>
    </location>
</feature>
<keyword evidence="3" id="KW-1185">Reference proteome</keyword>
<dbReference type="RefSeq" id="WP_336473733.1">
    <property type="nucleotide sequence ID" value="NZ_JBAWSX010000013.1"/>
</dbReference>
<dbReference type="EC" id="1.14.-.-" evidence="2"/>
<proteinExistence type="predicted"/>
<evidence type="ECO:0000313" key="3">
    <source>
        <dbReference type="Proteomes" id="UP001372526"/>
    </source>
</evidence>
<dbReference type="GO" id="GO:0004497">
    <property type="term" value="F:monooxygenase activity"/>
    <property type="evidence" value="ECO:0007669"/>
    <property type="project" value="UniProtKB-KW"/>
</dbReference>